<dbReference type="InterPro" id="IPR036844">
    <property type="entry name" value="Hint_dom_sf"/>
</dbReference>
<protein>
    <submittedName>
        <fullName evidence="4">Helicase domain protein</fullName>
    </submittedName>
</protein>
<evidence type="ECO:0000313" key="4">
    <source>
        <dbReference type="EMBL" id="GAK37465.1"/>
    </source>
</evidence>
<dbReference type="GO" id="GO:0004519">
    <property type="term" value="F:endonuclease activity"/>
    <property type="evidence" value="ECO:0007669"/>
    <property type="project" value="InterPro"/>
</dbReference>
<dbReference type="eggNOG" id="COG1372">
    <property type="taxonomic scope" value="Bacteria"/>
</dbReference>
<reference evidence="4 5" key="1">
    <citation type="journal article" date="2015" name="Microbes Environ.">
        <title>Distribution and evolution of nitrogen fixation genes in the phylum bacteroidetes.</title>
        <authorList>
            <person name="Inoue J."/>
            <person name="Oshima K."/>
            <person name="Suda W."/>
            <person name="Sakamoto M."/>
            <person name="Iino T."/>
            <person name="Noda S."/>
            <person name="Hongoh Y."/>
            <person name="Hattori M."/>
            <person name="Ohkuma M."/>
        </authorList>
    </citation>
    <scope>NUCLEOTIDE SEQUENCE [LARGE SCALE GENOMIC DNA]</scope>
    <source>
        <strain evidence="4 5">JCM 15093</strain>
    </source>
</reference>
<feature type="domain" description="Helicase C-terminal" evidence="3">
    <location>
        <begin position="741"/>
        <end position="898"/>
    </location>
</feature>
<dbReference type="SUPFAM" id="SSF51294">
    <property type="entry name" value="Hedgehog/intein (Hint) domain"/>
    <property type="match status" value="1"/>
</dbReference>
<keyword evidence="1" id="KW-0378">Hydrolase</keyword>
<sequence>MNIILKDNMFELQFKYRPIIVDRIKQIEGRKYDAIRKIWKVPASKRVELERLAYQIRQIEPVTWGGDQSAHSREEEKTYDLPVLRPLDRPHGLKITPYPYQLEGIQRGLEFKRFMNTDEPGLGKANPLYSLISSPSGWIKMGDIKVGDTIFAKDGSIQTVDAIYPQGFQKTYRVEMSDGSYSDCNLEHLWCVRDQNRRRRGKGWTVKTLQELINQGLTNETNEKRANSGRKPSLKWEIPVCEPVQYRRTDFFIDPYIMGSLIGDGSLTGTSISMSLPEEKYGIVKYIRSILPEDYQIKKAIRKGDLRFGISRISKRNDNEYHQEISRYGLNISSPTKFIPSDYLQGDIEQRRMLLAGLMDTDGSCIKNRTTFHTTSLRLANDVKELVQSLGGISIVRAYNRTIEEKGIEYQVNIRTNFNPFFAVPYKYNAWKLNKAFRVTRYIKSVNFIGIYEQQCIKVSAPDSLYLTNDFIVTHNTLQSIATINIANAFPCLVICPSSLKINWEREWHKFTDKKAMVLSDKVRDTWPFFWQTGMYQVFIVNYESLKKYFVQRIKKSEGWTLRDVEFRQSIGLFKSVIIDESHRCKSSSTQQAKFCKGICKGKEYIIELTGTPVVNKPKDLVPQLSILDRMDDFGGYKNFVDRFCSGPNEASNLKELNYLLWTHCMFRREKSLVLKDLPDKVRQVLTCEITNRKEYKDAESDLISYLQKYKNADDEKIARAMRGEVMVRINILRQVAARGKVKEVIEFVKDFRENGQKIILFCSLHEVVDQLKKHFPTAVSVTGRDSAEEKQAAVDSFQKNPKTDIIICSIKAAGVGLTLTSSSNVAFVEFPWTYADCCQCEDRAHRIGQKNSVTVYYFLGKGTIDGKIYRIIQTKKSIANAVTGSTEAIEENIVDMIANIFNSNDNEEDEEAF</sequence>
<dbReference type="InterPro" id="IPR001650">
    <property type="entry name" value="Helicase_C-like"/>
</dbReference>
<dbReference type="PRINTS" id="PR00379">
    <property type="entry name" value="INTEIN"/>
</dbReference>
<evidence type="ECO:0000259" key="3">
    <source>
        <dbReference type="PROSITE" id="PS51194"/>
    </source>
</evidence>
<keyword evidence="4" id="KW-0547">Nucleotide-binding</keyword>
<evidence type="ECO:0000313" key="5">
    <source>
        <dbReference type="Proteomes" id="UP000027601"/>
    </source>
</evidence>
<dbReference type="SUPFAM" id="SSF55608">
    <property type="entry name" value="Homing endonucleases"/>
    <property type="match status" value="1"/>
</dbReference>
<dbReference type="GO" id="GO:0016787">
    <property type="term" value="F:hydrolase activity"/>
    <property type="evidence" value="ECO:0007669"/>
    <property type="project" value="UniProtKB-KW"/>
</dbReference>
<dbReference type="InterPro" id="IPR027434">
    <property type="entry name" value="Homing_endonucl"/>
</dbReference>
<dbReference type="Pfam" id="PF00271">
    <property type="entry name" value="Helicase_C"/>
    <property type="match status" value="1"/>
</dbReference>
<dbReference type="SUPFAM" id="SSF52540">
    <property type="entry name" value="P-loop containing nucleoside triphosphate hydrolases"/>
    <property type="match status" value="2"/>
</dbReference>
<dbReference type="PANTHER" id="PTHR45766:SF6">
    <property type="entry name" value="SWI_SNF-RELATED MATRIX-ASSOCIATED ACTIN-DEPENDENT REGULATOR OF CHROMATIN SUBFAMILY A-LIKE PROTEIN 1"/>
    <property type="match status" value="1"/>
</dbReference>
<dbReference type="PROSITE" id="PS51194">
    <property type="entry name" value="HELICASE_CTER"/>
    <property type="match status" value="1"/>
</dbReference>
<feature type="domain" description="DOD-type homing endonuclease" evidence="2">
    <location>
        <begin position="257"/>
        <end position="392"/>
    </location>
</feature>
<dbReference type="InterPro" id="IPR038718">
    <property type="entry name" value="SNF2-like_sf"/>
</dbReference>
<dbReference type="SMART" id="SM00490">
    <property type="entry name" value="HELICc"/>
    <property type="match status" value="1"/>
</dbReference>
<dbReference type="GO" id="GO:0005524">
    <property type="term" value="F:ATP binding"/>
    <property type="evidence" value="ECO:0007669"/>
    <property type="project" value="InterPro"/>
</dbReference>
<comment type="caution">
    <text evidence="4">The sequence shown here is derived from an EMBL/GenBank/DDBJ whole genome shotgun (WGS) entry which is preliminary data.</text>
</comment>
<gene>
    <name evidence="4" type="ORF">JCM15093_2717</name>
</gene>
<name>A0A069D553_9BACE</name>
<dbReference type="EMBL" id="BAJS01000021">
    <property type="protein sequence ID" value="GAK37465.1"/>
    <property type="molecule type" value="Genomic_DNA"/>
</dbReference>
<dbReference type="AlphaFoldDB" id="A0A069D553"/>
<evidence type="ECO:0000259" key="2">
    <source>
        <dbReference type="PROSITE" id="PS50819"/>
    </source>
</evidence>
<keyword evidence="4" id="KW-0067">ATP-binding</keyword>
<dbReference type="InterPro" id="IPR027417">
    <property type="entry name" value="P-loop_NTPase"/>
</dbReference>
<dbReference type="PANTHER" id="PTHR45766">
    <property type="entry name" value="DNA ANNEALING HELICASE AND ENDONUCLEASE ZRANB3 FAMILY MEMBER"/>
    <property type="match status" value="1"/>
</dbReference>
<dbReference type="RefSeq" id="WP_193352427.1">
    <property type="nucleotide sequence ID" value="NZ_ATZI01000010.1"/>
</dbReference>
<dbReference type="InterPro" id="IPR049730">
    <property type="entry name" value="SNF2/RAD54-like_C"/>
</dbReference>
<dbReference type="STRING" id="1121097.GCA_000428125_02326"/>
<keyword evidence="4" id="KW-0347">Helicase</keyword>
<dbReference type="Proteomes" id="UP000027601">
    <property type="component" value="Unassembled WGS sequence"/>
</dbReference>
<evidence type="ECO:0000256" key="1">
    <source>
        <dbReference type="ARBA" id="ARBA00022801"/>
    </source>
</evidence>
<dbReference type="Gene3D" id="3.40.50.10810">
    <property type="entry name" value="Tandem AAA-ATPase domain"/>
    <property type="match status" value="1"/>
</dbReference>
<organism evidence="4 5">
    <name type="scientific">Bacteroides graminisolvens DSM 19988 = JCM 15093</name>
    <dbReference type="NCBI Taxonomy" id="1121097"/>
    <lineage>
        <taxon>Bacteria</taxon>
        <taxon>Pseudomonadati</taxon>
        <taxon>Bacteroidota</taxon>
        <taxon>Bacteroidia</taxon>
        <taxon>Bacteroidales</taxon>
        <taxon>Bacteroidaceae</taxon>
        <taxon>Bacteroides</taxon>
    </lineage>
</organism>
<dbReference type="GO" id="GO:0031297">
    <property type="term" value="P:replication fork processing"/>
    <property type="evidence" value="ECO:0007669"/>
    <property type="project" value="TreeGrafter"/>
</dbReference>
<dbReference type="InterPro" id="IPR004042">
    <property type="entry name" value="Intein_endonuc_central"/>
</dbReference>
<dbReference type="GO" id="GO:0006281">
    <property type="term" value="P:DNA repair"/>
    <property type="evidence" value="ECO:0007669"/>
    <property type="project" value="TreeGrafter"/>
</dbReference>
<dbReference type="InterPro" id="IPR000330">
    <property type="entry name" value="SNF2_N"/>
</dbReference>
<dbReference type="PROSITE" id="PS50819">
    <property type="entry name" value="INTEIN_ENDONUCLEASE"/>
    <property type="match status" value="1"/>
</dbReference>
<dbReference type="Pfam" id="PF00176">
    <property type="entry name" value="SNF2-rel_dom"/>
    <property type="match status" value="1"/>
</dbReference>
<dbReference type="GO" id="GO:0016539">
    <property type="term" value="P:intein-mediated protein splicing"/>
    <property type="evidence" value="ECO:0007669"/>
    <property type="project" value="InterPro"/>
</dbReference>
<proteinExistence type="predicted"/>
<dbReference type="Gene3D" id="3.40.50.300">
    <property type="entry name" value="P-loop containing nucleotide triphosphate hydrolases"/>
    <property type="match status" value="1"/>
</dbReference>
<dbReference type="GO" id="GO:0004386">
    <property type="term" value="F:helicase activity"/>
    <property type="evidence" value="ECO:0007669"/>
    <property type="project" value="UniProtKB-KW"/>
</dbReference>
<accession>A0A069D553</accession>
<dbReference type="InterPro" id="IPR006142">
    <property type="entry name" value="INTEIN"/>
</dbReference>
<dbReference type="Gene3D" id="3.10.28.10">
    <property type="entry name" value="Homing endonucleases"/>
    <property type="match status" value="1"/>
</dbReference>
<dbReference type="CDD" id="cd18793">
    <property type="entry name" value="SF2_C_SNF"/>
    <property type="match status" value="1"/>
</dbReference>
<dbReference type="eggNOG" id="COG0553">
    <property type="taxonomic scope" value="Bacteria"/>
</dbReference>
<keyword evidence="5" id="KW-1185">Reference proteome</keyword>